<dbReference type="EMBL" id="CAMAPF010001023">
    <property type="protein sequence ID" value="CAH9140473.1"/>
    <property type="molecule type" value="Genomic_DNA"/>
</dbReference>
<gene>
    <name evidence="1" type="ORF">CEPIT_LOCUS38372</name>
</gene>
<accession>A0AAV0FY81</accession>
<dbReference type="AlphaFoldDB" id="A0AAV0FY81"/>
<keyword evidence="2" id="KW-1185">Reference proteome</keyword>
<protein>
    <submittedName>
        <fullName evidence="1">Uncharacterized protein</fullName>
    </submittedName>
</protein>
<evidence type="ECO:0000313" key="1">
    <source>
        <dbReference type="EMBL" id="CAH9140473.1"/>
    </source>
</evidence>
<reference evidence="1" key="1">
    <citation type="submission" date="2022-07" db="EMBL/GenBank/DDBJ databases">
        <authorList>
            <person name="Macas J."/>
            <person name="Novak P."/>
            <person name="Neumann P."/>
        </authorList>
    </citation>
    <scope>NUCLEOTIDE SEQUENCE</scope>
</reference>
<evidence type="ECO:0000313" key="2">
    <source>
        <dbReference type="Proteomes" id="UP001152523"/>
    </source>
</evidence>
<name>A0AAV0FY81_9ASTE</name>
<dbReference type="Proteomes" id="UP001152523">
    <property type="component" value="Unassembled WGS sequence"/>
</dbReference>
<sequence>MNKFWWTGSSGRGIKWKEWAGMNSPKSKGGMGFRKLKEFNLAMIGKQVWNFMQNPNSLAASIFRARYFSKNSFLEAKVGHNPSFIWRSLWEAKEMAKKGLRWRVGDRSLIKVWKDPWLPKLENPRVESEVVHGREDVIVWFIMFGVSWLGHRYYF</sequence>
<organism evidence="1 2">
    <name type="scientific">Cuscuta epithymum</name>
    <dbReference type="NCBI Taxonomy" id="186058"/>
    <lineage>
        <taxon>Eukaryota</taxon>
        <taxon>Viridiplantae</taxon>
        <taxon>Streptophyta</taxon>
        <taxon>Embryophyta</taxon>
        <taxon>Tracheophyta</taxon>
        <taxon>Spermatophyta</taxon>
        <taxon>Magnoliopsida</taxon>
        <taxon>eudicotyledons</taxon>
        <taxon>Gunneridae</taxon>
        <taxon>Pentapetalae</taxon>
        <taxon>asterids</taxon>
        <taxon>lamiids</taxon>
        <taxon>Solanales</taxon>
        <taxon>Convolvulaceae</taxon>
        <taxon>Cuscuteae</taxon>
        <taxon>Cuscuta</taxon>
        <taxon>Cuscuta subgen. Cuscuta</taxon>
    </lineage>
</organism>
<proteinExistence type="predicted"/>
<comment type="caution">
    <text evidence="1">The sequence shown here is derived from an EMBL/GenBank/DDBJ whole genome shotgun (WGS) entry which is preliminary data.</text>
</comment>